<dbReference type="PANTHER" id="PTHR23503">
    <property type="entry name" value="SOLUTE CARRIER FAMILY 2"/>
    <property type="match status" value="1"/>
</dbReference>
<feature type="transmembrane region" description="Helical" evidence="5">
    <location>
        <begin position="56"/>
        <end position="76"/>
    </location>
</feature>
<evidence type="ECO:0000259" key="7">
    <source>
        <dbReference type="PROSITE" id="PS50850"/>
    </source>
</evidence>
<keyword evidence="2 5" id="KW-0812">Transmembrane</keyword>
<dbReference type="SUPFAM" id="SSF103473">
    <property type="entry name" value="MFS general substrate transporter"/>
    <property type="match status" value="1"/>
</dbReference>
<proteinExistence type="predicted"/>
<dbReference type="PROSITE" id="PS00216">
    <property type="entry name" value="SUGAR_TRANSPORT_1"/>
    <property type="match status" value="1"/>
</dbReference>
<dbReference type="Gene3D" id="1.20.1250.20">
    <property type="entry name" value="MFS general substrate transporter like domains"/>
    <property type="match status" value="1"/>
</dbReference>
<dbReference type="PROSITE" id="PS50850">
    <property type="entry name" value="MFS"/>
    <property type="match status" value="1"/>
</dbReference>
<feature type="transmembrane region" description="Helical" evidence="5">
    <location>
        <begin position="177"/>
        <end position="198"/>
    </location>
</feature>
<protein>
    <recommendedName>
        <fullName evidence="7">Major facilitator superfamily (MFS) profile domain-containing protein</fullName>
    </recommendedName>
</protein>
<evidence type="ECO:0000256" key="6">
    <source>
        <dbReference type="SAM" id="SignalP"/>
    </source>
</evidence>
<dbReference type="Pfam" id="PF00083">
    <property type="entry name" value="Sugar_tr"/>
    <property type="match status" value="1"/>
</dbReference>
<evidence type="ECO:0000313" key="9">
    <source>
        <dbReference type="Proteomes" id="UP001152747"/>
    </source>
</evidence>
<dbReference type="EMBL" id="CANHGI010000005">
    <property type="protein sequence ID" value="CAI5452401.1"/>
    <property type="molecule type" value="Genomic_DNA"/>
</dbReference>
<dbReference type="Proteomes" id="UP001152747">
    <property type="component" value="Unassembled WGS sequence"/>
</dbReference>
<feature type="signal peptide" evidence="6">
    <location>
        <begin position="1"/>
        <end position="16"/>
    </location>
</feature>
<comment type="caution">
    <text evidence="8">The sequence shown here is derived from an EMBL/GenBank/DDBJ whole genome shotgun (WGS) entry which is preliminary data.</text>
</comment>
<evidence type="ECO:0000256" key="5">
    <source>
        <dbReference type="SAM" id="Phobius"/>
    </source>
</evidence>
<feature type="transmembrane region" description="Helical" evidence="5">
    <location>
        <begin position="300"/>
        <end position="321"/>
    </location>
</feature>
<dbReference type="InterPro" id="IPR005829">
    <property type="entry name" value="Sugar_transporter_CS"/>
</dbReference>
<gene>
    <name evidence="8" type="ORF">CAMP_LOCUS15038</name>
</gene>
<evidence type="ECO:0000256" key="1">
    <source>
        <dbReference type="ARBA" id="ARBA00004141"/>
    </source>
</evidence>
<reference evidence="8" key="1">
    <citation type="submission" date="2022-11" db="EMBL/GenBank/DDBJ databases">
        <authorList>
            <person name="Kikuchi T."/>
        </authorList>
    </citation>
    <scope>NUCLEOTIDE SEQUENCE</scope>
    <source>
        <strain evidence="8">PS1010</strain>
    </source>
</reference>
<dbReference type="GO" id="GO:0016020">
    <property type="term" value="C:membrane"/>
    <property type="evidence" value="ECO:0007669"/>
    <property type="project" value="UniProtKB-SubCell"/>
</dbReference>
<dbReference type="GO" id="GO:0015149">
    <property type="term" value="F:hexose transmembrane transporter activity"/>
    <property type="evidence" value="ECO:0007669"/>
    <property type="project" value="TreeGrafter"/>
</dbReference>
<dbReference type="OrthoDB" id="4142200at2759"/>
<accession>A0A9P1IX88</accession>
<feature type="transmembrane region" description="Helical" evidence="5">
    <location>
        <begin position="261"/>
        <end position="280"/>
    </location>
</feature>
<evidence type="ECO:0000313" key="8">
    <source>
        <dbReference type="EMBL" id="CAI5452401.1"/>
    </source>
</evidence>
<feature type="transmembrane region" description="Helical" evidence="5">
    <location>
        <begin position="148"/>
        <end position="171"/>
    </location>
</feature>
<keyword evidence="3 5" id="KW-1133">Transmembrane helix</keyword>
<feature type="domain" description="Major facilitator superfamily (MFS) profile" evidence="7">
    <location>
        <begin position="5"/>
        <end position="452"/>
    </location>
</feature>
<keyword evidence="9" id="KW-1185">Reference proteome</keyword>
<evidence type="ECO:0000256" key="3">
    <source>
        <dbReference type="ARBA" id="ARBA00022989"/>
    </source>
</evidence>
<dbReference type="InterPro" id="IPR036259">
    <property type="entry name" value="MFS_trans_sf"/>
</dbReference>
<dbReference type="PANTHER" id="PTHR23503:SF123">
    <property type="entry name" value="MAJOR FACILITATOR SUPERFAMILY (MFS) PROFILE DOMAIN-CONTAINING PROTEIN"/>
    <property type="match status" value="1"/>
</dbReference>
<keyword evidence="6" id="KW-0732">Signal</keyword>
<dbReference type="InterPro" id="IPR020846">
    <property type="entry name" value="MFS_dom"/>
</dbReference>
<feature type="chain" id="PRO_5040477773" description="Major facilitator superfamily (MFS) profile domain-containing protein" evidence="6">
    <location>
        <begin position="17"/>
        <end position="500"/>
    </location>
</feature>
<organism evidence="8 9">
    <name type="scientific">Caenorhabditis angaria</name>
    <dbReference type="NCBI Taxonomy" id="860376"/>
    <lineage>
        <taxon>Eukaryota</taxon>
        <taxon>Metazoa</taxon>
        <taxon>Ecdysozoa</taxon>
        <taxon>Nematoda</taxon>
        <taxon>Chromadorea</taxon>
        <taxon>Rhabditida</taxon>
        <taxon>Rhabditina</taxon>
        <taxon>Rhabditomorpha</taxon>
        <taxon>Rhabditoidea</taxon>
        <taxon>Rhabditidae</taxon>
        <taxon>Peloderinae</taxon>
        <taxon>Caenorhabditis</taxon>
    </lineage>
</organism>
<feature type="transmembrane region" description="Helical" evidence="5">
    <location>
        <begin position="358"/>
        <end position="387"/>
    </location>
</feature>
<feature type="transmembrane region" description="Helical" evidence="5">
    <location>
        <begin position="425"/>
        <end position="444"/>
    </location>
</feature>
<comment type="subcellular location">
    <subcellularLocation>
        <location evidence="1">Membrane</location>
        <topology evidence="1">Multi-pass membrane protein</topology>
    </subcellularLocation>
</comment>
<dbReference type="AlphaFoldDB" id="A0A9P1IX88"/>
<feature type="transmembrane region" description="Helical" evidence="5">
    <location>
        <begin position="328"/>
        <end position="346"/>
    </location>
</feature>
<dbReference type="InterPro" id="IPR005828">
    <property type="entry name" value="MFS_sugar_transport-like"/>
</dbReference>
<dbReference type="InterPro" id="IPR045263">
    <property type="entry name" value="GLUT"/>
</dbReference>
<keyword evidence="4 5" id="KW-0472">Membrane</keyword>
<feature type="transmembrane region" description="Helical" evidence="5">
    <location>
        <begin position="88"/>
        <end position="108"/>
    </location>
</feature>
<name>A0A9P1IX88_9PELO</name>
<evidence type="ECO:0000256" key="2">
    <source>
        <dbReference type="ARBA" id="ARBA00022692"/>
    </source>
</evidence>
<feature type="transmembrane region" description="Helical" evidence="5">
    <location>
        <begin position="114"/>
        <end position="136"/>
    </location>
</feature>
<evidence type="ECO:0000256" key="4">
    <source>
        <dbReference type="ARBA" id="ARBA00023136"/>
    </source>
</evidence>
<sequence length="500" mass="55609">MKGRLLLSTLIHAIFAQYGEIMAACLNLMNVPIKSFFRKSLKDHYGVENEESFETIFSACASFMFIGLMVAFIFLGKLMDGLGRKETIMLRSFLGIVGSICMISSQLLDRFELYVIGHFIAGVLSGLRVVLIIWMAECSPDSKRGLTSLFINSGGVIMVLAVTPLCLPTIFGTDGLWFLLPCITGLLATIHLILIVFLPQSPKQLFIQQQDESAARKSLRFYYGSESKEIDDAIQEMISENKQAKKKKSILDILQNNSHRLSFFVVFMCSLVPVFSAFNIKSQYLVDILISYGLTQSDATLAMMAISIISLPMSFISPLMIEKYGRRPVFVGLTWLCALEWIGLAISEGLIDLGLSSYWIWTIACISVIFGQVAFNMGILVMAPIMISELCPHNIRAIVSQYTQVPPVGIAVLEVFMFPTLRQHFGAPMFLFLASCCAALAVVLHSQMLETAGLAVDEIVSRLGGDHRTLHRSNTSVGWIHYGSLWEAEPDDYRKPTQVI</sequence>